<name>A0A6I4SUU8_9SPHN</name>
<protein>
    <submittedName>
        <fullName evidence="3">CHRD domain-containing protein</fullName>
    </submittedName>
</protein>
<dbReference type="RefSeq" id="WP_159794531.1">
    <property type="nucleotide sequence ID" value="NZ_WTYM01000038.1"/>
</dbReference>
<accession>A0A6I4SUU8</accession>
<feature type="chain" id="PRO_5026179320" evidence="1">
    <location>
        <begin position="22"/>
        <end position="149"/>
    </location>
</feature>
<dbReference type="SMART" id="SM00754">
    <property type="entry name" value="CHRD"/>
    <property type="match status" value="1"/>
</dbReference>
<dbReference type="Proteomes" id="UP000433652">
    <property type="component" value="Unassembled WGS sequence"/>
</dbReference>
<evidence type="ECO:0000313" key="3">
    <source>
        <dbReference type="EMBL" id="MXO59775.1"/>
    </source>
</evidence>
<dbReference type="PROSITE" id="PS51257">
    <property type="entry name" value="PROKAR_LIPOPROTEIN"/>
    <property type="match status" value="1"/>
</dbReference>
<keyword evidence="1" id="KW-0732">Signal</keyword>
<dbReference type="InterPro" id="IPR010895">
    <property type="entry name" value="CHRD"/>
</dbReference>
<dbReference type="AlphaFoldDB" id="A0A6I4SUU8"/>
<evidence type="ECO:0000259" key="2">
    <source>
        <dbReference type="SMART" id="SM00754"/>
    </source>
</evidence>
<reference evidence="3 4" key="1">
    <citation type="submission" date="2019-12" db="EMBL/GenBank/DDBJ databases">
        <title>Genomic-based taxomic classification of the family Erythrobacteraceae.</title>
        <authorList>
            <person name="Xu L."/>
        </authorList>
    </citation>
    <scope>NUCLEOTIDE SEQUENCE [LARGE SCALE GENOMIC DNA]</scope>
    <source>
        <strain evidence="3 4">MCCC 1K01500</strain>
    </source>
</reference>
<comment type="caution">
    <text evidence="3">The sequence shown here is derived from an EMBL/GenBank/DDBJ whole genome shotgun (WGS) entry which is preliminary data.</text>
</comment>
<feature type="domain" description="CHRD" evidence="2">
    <location>
        <begin position="33"/>
        <end position="149"/>
    </location>
</feature>
<dbReference type="OrthoDB" id="571052at2"/>
<evidence type="ECO:0000256" key="1">
    <source>
        <dbReference type="SAM" id="SignalP"/>
    </source>
</evidence>
<gene>
    <name evidence="3" type="ORF">GRI89_09510</name>
</gene>
<evidence type="ECO:0000313" key="4">
    <source>
        <dbReference type="Proteomes" id="UP000433652"/>
    </source>
</evidence>
<dbReference type="Pfam" id="PF07452">
    <property type="entry name" value="CHRD"/>
    <property type="match status" value="1"/>
</dbReference>
<organism evidence="3 4">
    <name type="scientific">Croceibacterium salegens</name>
    <dbReference type="NCBI Taxonomy" id="1737568"/>
    <lineage>
        <taxon>Bacteria</taxon>
        <taxon>Pseudomonadati</taxon>
        <taxon>Pseudomonadota</taxon>
        <taxon>Alphaproteobacteria</taxon>
        <taxon>Sphingomonadales</taxon>
        <taxon>Erythrobacteraceae</taxon>
        <taxon>Croceibacterium</taxon>
    </lineage>
</organism>
<sequence length="149" mass="15464">MTKTILAVVVFAGAASLAACASLEEEAVGATSKTYHAVMLGSNEVGGGDPDGSGRAEVSIGKAFDQVCYELNDLNGLDTVTAVHIHFGKAGVNGAPVLTLTQSNQGRWQGCKNGSEWAQNRLQGNPQDFYVNVHTTAFPGGAIRGQLVD</sequence>
<proteinExistence type="predicted"/>
<keyword evidence="4" id="KW-1185">Reference proteome</keyword>
<feature type="signal peptide" evidence="1">
    <location>
        <begin position="1"/>
        <end position="21"/>
    </location>
</feature>
<dbReference type="EMBL" id="WTYM01000038">
    <property type="protein sequence ID" value="MXO59775.1"/>
    <property type="molecule type" value="Genomic_DNA"/>
</dbReference>